<comment type="caution">
    <text evidence="1">The sequence shown here is derived from an EMBL/GenBank/DDBJ whole genome shotgun (WGS) entry which is preliminary data.</text>
</comment>
<protein>
    <recommendedName>
        <fullName evidence="3">TfoX N-terminal domain-containing protein</fullName>
    </recommendedName>
</protein>
<sequence length="112" mass="11849">MSPEDRFNTLVDELAALPGVAPPGGGGFGSRALRIHKKIFAMLVDGRLVLKLPKARVDTLVAAAGGTRLEGNKGTPMKEWLVLDPACDLAWAPLAREAVAFVGRGRTTDIAE</sequence>
<dbReference type="SUPFAM" id="SSF159894">
    <property type="entry name" value="YgaC/TfoX-N like"/>
    <property type="match status" value="1"/>
</dbReference>
<accession>A0A1K0FFW3</accession>
<organism evidence="1 2">
    <name type="scientific">Couchioplanes caeruleus subsp. caeruleus</name>
    <dbReference type="NCBI Taxonomy" id="56427"/>
    <lineage>
        <taxon>Bacteria</taxon>
        <taxon>Bacillati</taxon>
        <taxon>Actinomycetota</taxon>
        <taxon>Actinomycetes</taxon>
        <taxon>Micromonosporales</taxon>
        <taxon>Micromonosporaceae</taxon>
        <taxon>Couchioplanes</taxon>
    </lineage>
</organism>
<proteinExistence type="predicted"/>
<dbReference type="RefSeq" id="WP_071807799.1">
    <property type="nucleotide sequence ID" value="NZ_MEIA01000286.1"/>
</dbReference>
<keyword evidence="2" id="KW-1185">Reference proteome</keyword>
<reference evidence="1 2" key="1">
    <citation type="submission" date="2016-09" db="EMBL/GenBank/DDBJ databases">
        <title>Couchioplanes caeruleus draft genome sequence.</title>
        <authorList>
            <person name="Sheehan J."/>
            <person name="Caffrey P."/>
        </authorList>
    </citation>
    <scope>NUCLEOTIDE SEQUENCE [LARGE SCALE GENOMIC DNA]</scope>
    <source>
        <strain evidence="1 2">DSM 43634</strain>
    </source>
</reference>
<evidence type="ECO:0000313" key="2">
    <source>
        <dbReference type="Proteomes" id="UP000182486"/>
    </source>
</evidence>
<dbReference type="AlphaFoldDB" id="A0A1K0FFW3"/>
<dbReference type="EMBL" id="MEIA01000286">
    <property type="protein sequence ID" value="OJF11701.1"/>
    <property type="molecule type" value="Genomic_DNA"/>
</dbReference>
<evidence type="ECO:0008006" key="3">
    <source>
        <dbReference type="Google" id="ProtNLM"/>
    </source>
</evidence>
<name>A0A1K0FFW3_9ACTN</name>
<gene>
    <name evidence="1" type="ORF">BG844_24815</name>
</gene>
<dbReference type="Proteomes" id="UP000182486">
    <property type="component" value="Unassembled WGS sequence"/>
</dbReference>
<evidence type="ECO:0000313" key="1">
    <source>
        <dbReference type="EMBL" id="OJF11701.1"/>
    </source>
</evidence>